<dbReference type="GeneID" id="24922838"/>
<gene>
    <name evidence="4" type="ORF">GSBLH_T00006714001</name>
</gene>
<keyword evidence="2" id="KW-0647">Proteasome</keyword>
<dbReference type="EMBL" id="FN668672">
    <property type="protein sequence ID" value="CBK24007.2"/>
    <property type="molecule type" value="Genomic_DNA"/>
</dbReference>
<keyword evidence="5" id="KW-1185">Reference proteome</keyword>
<dbReference type="PROSITE" id="PS50250">
    <property type="entry name" value="PCI"/>
    <property type="match status" value="1"/>
</dbReference>
<dbReference type="InParanoid" id="D8M7G8"/>
<dbReference type="OMA" id="FFESYIC"/>
<dbReference type="OrthoDB" id="8775810at2759"/>
<dbReference type="InterPro" id="IPR006746">
    <property type="entry name" value="26S_Psome_Rpn12"/>
</dbReference>
<feature type="domain" description="PCI" evidence="3">
    <location>
        <begin position="19"/>
        <end position="188"/>
    </location>
</feature>
<accession>D8M7G8</accession>
<dbReference type="GO" id="GO:0008541">
    <property type="term" value="C:proteasome regulatory particle, lid subcomplex"/>
    <property type="evidence" value="ECO:0007669"/>
    <property type="project" value="TreeGrafter"/>
</dbReference>
<proteinExistence type="inferred from homology"/>
<dbReference type="GO" id="GO:0043161">
    <property type="term" value="P:proteasome-mediated ubiquitin-dependent protein catabolic process"/>
    <property type="evidence" value="ECO:0007669"/>
    <property type="project" value="TreeGrafter"/>
</dbReference>
<reference evidence="4" key="1">
    <citation type="submission" date="2010-02" db="EMBL/GenBank/DDBJ databases">
        <title>Sequencing and annotation of the Blastocystis hominis genome.</title>
        <authorList>
            <person name="Wincker P."/>
        </authorList>
    </citation>
    <scope>NUCLEOTIDE SEQUENCE</scope>
    <source>
        <strain evidence="4">Singapore isolate B</strain>
    </source>
</reference>
<evidence type="ECO:0000313" key="5">
    <source>
        <dbReference type="Proteomes" id="UP000008312"/>
    </source>
</evidence>
<protein>
    <recommendedName>
        <fullName evidence="3">PCI domain-containing protein</fullName>
    </recommendedName>
</protein>
<organism evidence="4">
    <name type="scientific">Blastocystis hominis</name>
    <dbReference type="NCBI Taxonomy" id="12968"/>
    <lineage>
        <taxon>Eukaryota</taxon>
        <taxon>Sar</taxon>
        <taxon>Stramenopiles</taxon>
        <taxon>Bigyra</taxon>
        <taxon>Opalozoa</taxon>
        <taxon>Opalinata</taxon>
        <taxon>Blastocystidae</taxon>
        <taxon>Blastocystis</taxon>
    </lineage>
</organism>
<name>D8M7G8_BLAHO</name>
<dbReference type="GO" id="GO:0005634">
    <property type="term" value="C:nucleus"/>
    <property type="evidence" value="ECO:0007669"/>
    <property type="project" value="TreeGrafter"/>
</dbReference>
<evidence type="ECO:0000256" key="1">
    <source>
        <dbReference type="ARBA" id="ARBA00009627"/>
    </source>
</evidence>
<dbReference type="InterPro" id="IPR000717">
    <property type="entry name" value="PCI_dom"/>
</dbReference>
<dbReference type="Gene3D" id="1.25.40.990">
    <property type="match status" value="1"/>
</dbReference>
<dbReference type="Pfam" id="PF10075">
    <property type="entry name" value="CSN8_PSD8_EIF3K"/>
    <property type="match status" value="1"/>
</dbReference>
<sequence>MCQFFESYICVAVSTVPEEIPNAIQLYRSFCKEDPNQERTLLVKSLNLLYLLCSNDLPAFHAELELLSNIEMLSPLIQFSIDVEGYLTTGRYSKLQECMQHLPDEMFSHLMRYLLESIQEDIESCIEVSFREMSIDQFSTMINWKGSADELIEHVQKTHGDRWEVRDGMIFFPVKKVEDAMEAKKTLGDLIVQLNDFEKI</sequence>
<dbReference type="PANTHER" id="PTHR12387:SF0">
    <property type="entry name" value="26S PROTEASOME NON-ATPASE REGULATORY SUBUNIT 8"/>
    <property type="match status" value="1"/>
</dbReference>
<comment type="similarity">
    <text evidence="1">Belongs to the proteasome subunit S14 family.</text>
</comment>
<dbReference type="GO" id="GO:0005829">
    <property type="term" value="C:cytosol"/>
    <property type="evidence" value="ECO:0007669"/>
    <property type="project" value="TreeGrafter"/>
</dbReference>
<evidence type="ECO:0000256" key="2">
    <source>
        <dbReference type="ARBA" id="ARBA00022942"/>
    </source>
</evidence>
<dbReference type="PANTHER" id="PTHR12387">
    <property type="entry name" value="26S PROTEASOME NON-ATPASE REGULATORY SUBUNIT 8"/>
    <property type="match status" value="1"/>
</dbReference>
<evidence type="ECO:0000259" key="3">
    <source>
        <dbReference type="PROSITE" id="PS50250"/>
    </source>
</evidence>
<dbReference type="AlphaFoldDB" id="D8M7G8"/>
<evidence type="ECO:0000313" key="4">
    <source>
        <dbReference type="EMBL" id="CBK24007.2"/>
    </source>
</evidence>
<dbReference type="Proteomes" id="UP000008312">
    <property type="component" value="Unassembled WGS sequence"/>
</dbReference>
<dbReference type="RefSeq" id="XP_012898055.1">
    <property type="nucleotide sequence ID" value="XM_013042601.1"/>
</dbReference>
<dbReference type="InterPro" id="IPR033464">
    <property type="entry name" value="CSN8_PSD8_EIF3K"/>
</dbReference>